<dbReference type="OrthoDB" id="5074901at2"/>
<organism evidence="1 2">
    <name type="scientific">Tsukamurella pseudospumae</name>
    <dbReference type="NCBI Taxonomy" id="239498"/>
    <lineage>
        <taxon>Bacteria</taxon>
        <taxon>Bacillati</taxon>
        <taxon>Actinomycetota</taxon>
        <taxon>Actinomycetes</taxon>
        <taxon>Mycobacteriales</taxon>
        <taxon>Tsukamurellaceae</taxon>
        <taxon>Tsukamurella</taxon>
    </lineage>
</organism>
<sequence>MSEMSVSAAAQHLKVTPRQVARLARSGELTVTRRVGGALLLDGASVHRRAHARPARGRPATPAGAWAALALLSGETADWLEPAALSRLRARLRRSCAEDVAWMVRRRSPRIERMQGWGDATGLIPTGASVLTDPYWSDYFELSAVDRGTHDGYVPQKKYAATIRDLGLIEDPEGDFTIRVVPASAGWQVDRVLPAAVAVDLMESLDTREAAAGNLALTRMLGRVS</sequence>
<evidence type="ECO:0000313" key="1">
    <source>
        <dbReference type="EMBL" id="KXP09293.1"/>
    </source>
</evidence>
<proteinExistence type="predicted"/>
<dbReference type="AlphaFoldDB" id="A0A138AFN4"/>
<reference evidence="2" key="1">
    <citation type="submission" date="2016-02" db="EMBL/GenBank/DDBJ databases">
        <authorList>
            <person name="Wen L."/>
            <person name="He K."/>
            <person name="Yang H."/>
        </authorList>
    </citation>
    <scope>NUCLEOTIDE SEQUENCE [LARGE SCALE GENOMIC DNA]</scope>
    <source>
        <strain evidence="2">JCM 15929</strain>
    </source>
</reference>
<dbReference type="RefSeq" id="WP_068571545.1">
    <property type="nucleotide sequence ID" value="NZ_LSRF01000036.1"/>
</dbReference>
<name>A0A138AFN4_9ACTN</name>
<gene>
    <name evidence="1" type="ORF">AXK60_24990</name>
</gene>
<accession>A0A138AFN4</accession>
<evidence type="ECO:0000313" key="2">
    <source>
        <dbReference type="Proteomes" id="UP000070258"/>
    </source>
</evidence>
<protein>
    <recommendedName>
        <fullName evidence="3">Helix-turn-helix domain-containing protein</fullName>
    </recommendedName>
</protein>
<dbReference type="STRING" id="239498.AXK60_24990"/>
<dbReference type="Proteomes" id="UP000070258">
    <property type="component" value="Unassembled WGS sequence"/>
</dbReference>
<evidence type="ECO:0008006" key="3">
    <source>
        <dbReference type="Google" id="ProtNLM"/>
    </source>
</evidence>
<comment type="caution">
    <text evidence="1">The sequence shown here is derived from an EMBL/GenBank/DDBJ whole genome shotgun (WGS) entry which is preliminary data.</text>
</comment>
<dbReference type="EMBL" id="LSRF01000036">
    <property type="protein sequence ID" value="KXP09293.1"/>
    <property type="molecule type" value="Genomic_DNA"/>
</dbReference>